<organism evidence="3 4">
    <name type="scientific">Acrodontium crateriforme</name>
    <dbReference type="NCBI Taxonomy" id="150365"/>
    <lineage>
        <taxon>Eukaryota</taxon>
        <taxon>Fungi</taxon>
        <taxon>Dikarya</taxon>
        <taxon>Ascomycota</taxon>
        <taxon>Pezizomycotina</taxon>
        <taxon>Dothideomycetes</taxon>
        <taxon>Dothideomycetidae</taxon>
        <taxon>Mycosphaerellales</taxon>
        <taxon>Teratosphaeriaceae</taxon>
        <taxon>Acrodontium</taxon>
    </lineage>
</organism>
<feature type="transmembrane region" description="Helical" evidence="2">
    <location>
        <begin position="40"/>
        <end position="61"/>
    </location>
</feature>
<evidence type="ECO:0000256" key="2">
    <source>
        <dbReference type="SAM" id="Phobius"/>
    </source>
</evidence>
<dbReference type="EMBL" id="CP138585">
    <property type="protein sequence ID" value="WPH01547.1"/>
    <property type="molecule type" value="Genomic_DNA"/>
</dbReference>
<keyword evidence="2" id="KW-1133">Transmembrane helix</keyword>
<feature type="compositionally biased region" description="Pro residues" evidence="1">
    <location>
        <begin position="76"/>
        <end position="112"/>
    </location>
</feature>
<feature type="compositionally biased region" description="Pro residues" evidence="1">
    <location>
        <begin position="21"/>
        <end position="30"/>
    </location>
</feature>
<feature type="region of interest" description="Disordered" evidence="1">
    <location>
        <begin position="1"/>
        <end position="35"/>
    </location>
</feature>
<proteinExistence type="predicted"/>
<evidence type="ECO:0000313" key="4">
    <source>
        <dbReference type="Proteomes" id="UP001303373"/>
    </source>
</evidence>
<evidence type="ECO:0000256" key="1">
    <source>
        <dbReference type="SAM" id="MobiDB-lite"/>
    </source>
</evidence>
<keyword evidence="2" id="KW-0812">Transmembrane</keyword>
<dbReference type="Proteomes" id="UP001303373">
    <property type="component" value="Chromosome 6"/>
</dbReference>
<feature type="region of interest" description="Disordered" evidence="1">
    <location>
        <begin position="65"/>
        <end position="149"/>
    </location>
</feature>
<dbReference type="AlphaFoldDB" id="A0AAQ3MAX4"/>
<protein>
    <submittedName>
        <fullName evidence="3">Uncharacterized protein</fullName>
    </submittedName>
</protein>
<feature type="region of interest" description="Disordered" evidence="1">
    <location>
        <begin position="305"/>
        <end position="327"/>
    </location>
</feature>
<keyword evidence="4" id="KW-1185">Reference proteome</keyword>
<feature type="compositionally biased region" description="Low complexity" evidence="1">
    <location>
        <begin position="313"/>
        <end position="326"/>
    </location>
</feature>
<reference evidence="3 4" key="1">
    <citation type="submission" date="2023-11" db="EMBL/GenBank/DDBJ databases">
        <title>An acidophilic fungus is an integral part of prey digestion in a carnivorous sundew plant.</title>
        <authorList>
            <person name="Tsai I.J."/>
        </authorList>
    </citation>
    <scope>NUCLEOTIDE SEQUENCE [LARGE SCALE GENOMIC DNA]</scope>
    <source>
        <strain evidence="3">169a</strain>
    </source>
</reference>
<feature type="compositionally biased region" description="Low complexity" evidence="1">
    <location>
        <begin position="113"/>
        <end position="134"/>
    </location>
</feature>
<feature type="compositionally biased region" description="Basic and acidic residues" evidence="1">
    <location>
        <begin position="183"/>
        <end position="210"/>
    </location>
</feature>
<accession>A0AAQ3MAX4</accession>
<name>A0AAQ3MAX4_9PEZI</name>
<gene>
    <name evidence="3" type="ORF">R9X50_00439400</name>
</gene>
<keyword evidence="2" id="KW-0472">Membrane</keyword>
<sequence length="466" mass="49931">MSNGNRPSERSSPRNRRPLYARPPPPPPPRNNRQHSALGYWLPLIVTGTIAVGGLAAWVWATRNDDDDDGHYPPVDQKPPGPPYQPGPPGAQGPMPPYQGPPPSQSGGPPPVSGQGAASSYYNTQTRETKTTTATEEDNSFYGQVRGVIRRTPSPEQFFSRASKHVSAGMAAAGAALGSIVEEGPRRRGDEDREGFSDHERWSEEADDPRRVNIVDAESERRAEAARMGREDATSGRSKRTVAVIVSADANMDGTMDEEDVGYMEEHASILSHLPANQTSDNTNLIILIYAPGMTALPPLTYRPSSALSGRQTPTSPTTPTLTPGTEIAEPIAFPSPGGSFDALWTQALGLVSSPSNILPFTTLEGYVHILRHLAPQTVYVPNSLSGNAGASIGRLAGWVGHTILVVGDEATGGLADTETEDESPEKVQKDKWYETSSLVGLGKSVEIVDVSRVGDDWSRRIASQS</sequence>
<evidence type="ECO:0000313" key="3">
    <source>
        <dbReference type="EMBL" id="WPH01547.1"/>
    </source>
</evidence>
<feature type="region of interest" description="Disordered" evidence="1">
    <location>
        <begin position="177"/>
        <end position="210"/>
    </location>
</feature>